<dbReference type="SUPFAM" id="SSF56349">
    <property type="entry name" value="DNA breaking-rejoining enzymes"/>
    <property type="match status" value="1"/>
</dbReference>
<dbReference type="AlphaFoldDB" id="A0A1V3C7U5"/>
<keyword evidence="3" id="KW-0233">DNA recombination</keyword>
<evidence type="ECO:0000256" key="4">
    <source>
        <dbReference type="SAM" id="MobiDB-lite"/>
    </source>
</evidence>
<dbReference type="InterPro" id="IPR050090">
    <property type="entry name" value="Tyrosine_recombinase_XerCD"/>
</dbReference>
<sequence>MIDSDDLSYKVAVWKVTTYKGTRGTTYRVRWKVGTEEFKEPFKKRAQADAFRSQLVQAQSRGEAFSLSKGLPVSMLREERPEMSWYDFAVAYVDHKWPDISAKHRGNIAFALMMATTALFTTERGMPDPALLRAALRRWAYSKTYRAAERPPEVEDALRWASRHTRAVGELADPKVADAAVRAAIRDLEGRKLVVGSQRRNHGILKAALAYAVSEGLLERNPIGELEATTSRSVHQVDRRCVVNPEQARNLLDKVREYGYEETERRQGMKSGPRLVAFFGSMYYAALRPEEAVNLRKHNLSLPAPRIDATGSPVYDWGEIYVEEVTPDARPEFTDDGTSRDTRRGPKQREAGEVRPVPCPPELARLFWEHLEGFGTDPEGRLFTGVRGGPLATITYRRAWAWAREEVLSEAEARSPLARRPYDLRHTCVSTWLNAGVSETLVAQWAGHSVAVLKKIYAKCLVGEEDRAKRQIEEALRRS</sequence>
<comment type="caution">
    <text evidence="6">The sequence shown here is derived from an EMBL/GenBank/DDBJ whole genome shotgun (WGS) entry which is preliminary data.</text>
</comment>
<gene>
    <name evidence="6" type="ORF">NOSIN_23765</name>
</gene>
<dbReference type="GO" id="GO:0003677">
    <property type="term" value="F:DNA binding"/>
    <property type="evidence" value="ECO:0007669"/>
    <property type="project" value="UniProtKB-KW"/>
</dbReference>
<dbReference type="InterPro" id="IPR002104">
    <property type="entry name" value="Integrase_catalytic"/>
</dbReference>
<dbReference type="STRING" id="501010.NOSIN_23765"/>
<evidence type="ECO:0000313" key="6">
    <source>
        <dbReference type="EMBL" id="OOC56470.1"/>
    </source>
</evidence>
<name>A0A1V3C7U5_9ACTN</name>
<evidence type="ECO:0000259" key="5">
    <source>
        <dbReference type="PROSITE" id="PS51898"/>
    </source>
</evidence>
<reference evidence="7" key="1">
    <citation type="submission" date="2016-08" db="EMBL/GenBank/DDBJ databases">
        <authorList>
            <person name="Tokovenko B."/>
            <person name="Kalinowski J."/>
        </authorList>
    </citation>
    <scope>NUCLEOTIDE SEQUENCE [LARGE SCALE GENOMIC DNA]</scope>
    <source>
        <strain evidence="7">UTMC102</strain>
    </source>
</reference>
<feature type="compositionally biased region" description="Basic and acidic residues" evidence="4">
    <location>
        <begin position="328"/>
        <end position="353"/>
    </location>
</feature>
<dbReference type="InterPro" id="IPR010998">
    <property type="entry name" value="Integrase_recombinase_N"/>
</dbReference>
<protein>
    <submittedName>
        <fullName evidence="6">Integrase</fullName>
    </submittedName>
</protein>
<evidence type="ECO:0000313" key="7">
    <source>
        <dbReference type="Proteomes" id="UP000189004"/>
    </source>
</evidence>
<dbReference type="EMBL" id="MCOK01000001">
    <property type="protein sequence ID" value="OOC56470.1"/>
    <property type="molecule type" value="Genomic_DNA"/>
</dbReference>
<feature type="region of interest" description="Disordered" evidence="4">
    <location>
        <begin position="328"/>
        <end position="356"/>
    </location>
</feature>
<feature type="domain" description="Tyr recombinase" evidence="5">
    <location>
        <begin position="238"/>
        <end position="471"/>
    </location>
</feature>
<accession>A0A1V3C7U5</accession>
<evidence type="ECO:0000256" key="2">
    <source>
        <dbReference type="ARBA" id="ARBA00023125"/>
    </source>
</evidence>
<comment type="similarity">
    <text evidence="1">Belongs to the 'phage' integrase family.</text>
</comment>
<dbReference type="Gene3D" id="1.10.443.10">
    <property type="entry name" value="Intergrase catalytic core"/>
    <property type="match status" value="1"/>
</dbReference>
<dbReference type="GO" id="GO:0006310">
    <property type="term" value="P:DNA recombination"/>
    <property type="evidence" value="ECO:0007669"/>
    <property type="project" value="UniProtKB-KW"/>
</dbReference>
<evidence type="ECO:0000256" key="1">
    <source>
        <dbReference type="ARBA" id="ARBA00008857"/>
    </source>
</evidence>
<keyword evidence="2" id="KW-0238">DNA-binding</keyword>
<dbReference type="GO" id="GO:0015074">
    <property type="term" value="P:DNA integration"/>
    <property type="evidence" value="ECO:0007669"/>
    <property type="project" value="InterPro"/>
</dbReference>
<keyword evidence="7" id="KW-1185">Reference proteome</keyword>
<dbReference type="RefSeq" id="WP_077692916.1">
    <property type="nucleotide sequence ID" value="NZ_MCOK01000001.1"/>
</dbReference>
<dbReference type="InterPro" id="IPR013762">
    <property type="entry name" value="Integrase-like_cat_sf"/>
</dbReference>
<dbReference type="PANTHER" id="PTHR30349">
    <property type="entry name" value="PHAGE INTEGRASE-RELATED"/>
    <property type="match status" value="1"/>
</dbReference>
<dbReference type="OrthoDB" id="3773913at2"/>
<dbReference type="Gene3D" id="1.10.150.130">
    <property type="match status" value="1"/>
</dbReference>
<organism evidence="6 7">
    <name type="scientific">Nocardiopsis sinuspersici</name>
    <dbReference type="NCBI Taxonomy" id="501010"/>
    <lineage>
        <taxon>Bacteria</taxon>
        <taxon>Bacillati</taxon>
        <taxon>Actinomycetota</taxon>
        <taxon>Actinomycetes</taxon>
        <taxon>Streptosporangiales</taxon>
        <taxon>Nocardiopsidaceae</taxon>
        <taxon>Nocardiopsis</taxon>
    </lineage>
</organism>
<dbReference type="PROSITE" id="PS51898">
    <property type="entry name" value="TYR_RECOMBINASE"/>
    <property type="match status" value="1"/>
</dbReference>
<dbReference type="InterPro" id="IPR011010">
    <property type="entry name" value="DNA_brk_join_enz"/>
</dbReference>
<evidence type="ECO:0000256" key="3">
    <source>
        <dbReference type="ARBA" id="ARBA00023172"/>
    </source>
</evidence>
<dbReference type="Proteomes" id="UP000189004">
    <property type="component" value="Unassembled WGS sequence"/>
</dbReference>
<proteinExistence type="inferred from homology"/>
<dbReference type="PANTHER" id="PTHR30349:SF64">
    <property type="entry name" value="PROPHAGE INTEGRASE INTD-RELATED"/>
    <property type="match status" value="1"/>
</dbReference>